<evidence type="ECO:0000313" key="1">
    <source>
        <dbReference type="EMBL" id="AGE50645.1"/>
    </source>
</evidence>
<dbReference type="Proteomes" id="UP000243236">
    <property type="component" value="Segment"/>
</dbReference>
<reference evidence="1 2" key="1">
    <citation type="submission" date="2012-10" db="EMBL/GenBank/DDBJ databases">
        <title>Towards defining the chloroviruses: a genomic journey through a genus of large DNA viruses.</title>
        <authorList>
            <person name="Jeanniard A."/>
            <person name="Dunigan D.D."/>
            <person name="Gurnon J.R."/>
            <person name="Agarkova I."/>
            <person name="Kang M."/>
            <person name="Vitek J."/>
            <person name="Duncan G."/>
            <person name="McClung O.W."/>
            <person name="Larsen M."/>
            <person name="Claverie J.-M."/>
            <person name="Van Etten J.L."/>
            <person name="Blanc G."/>
        </authorList>
    </citation>
    <scope>NUCLEOTIDE SEQUENCE [LARGE SCALE GENOMIC DNA]</scope>
</reference>
<organism evidence="1 2">
    <name type="scientific">Paramecium bursaria Chlorella virus CVA-1</name>
    <dbReference type="NCBI Taxonomy" id="42683"/>
    <lineage>
        <taxon>Viruses</taxon>
        <taxon>Varidnaviria</taxon>
        <taxon>Bamfordvirae</taxon>
        <taxon>Nucleocytoviricota</taxon>
        <taxon>Megaviricetes</taxon>
        <taxon>Algavirales</taxon>
        <taxon>Phycodnaviridae</taxon>
        <taxon>Chlorovirus</taxon>
        <taxon>Chlorovirus conductrix</taxon>
        <taxon>Paramecium bursaria Chlorella virus A1</taxon>
    </lineage>
</organism>
<gene>
    <name evidence="1" type="primary">CVA-1_858R</name>
    <name evidence="1" type="ORF">PBCVCVA1_858R</name>
</gene>
<keyword evidence="2" id="KW-1185">Reference proteome</keyword>
<name>M1HWA9_9PHYC</name>
<protein>
    <submittedName>
        <fullName evidence="1">Uncharacterized protein</fullName>
    </submittedName>
</protein>
<dbReference type="RefSeq" id="YP_009701981.1">
    <property type="nucleotide sequence ID" value="NC_044937.1"/>
</dbReference>
<dbReference type="GeneID" id="41900555"/>
<sequence length="32" mass="3484">MNDSLKGGTYFETQIGFDALGTGLHWAVDILL</sequence>
<dbReference type="KEGG" id="vg:41900555"/>
<dbReference type="EMBL" id="JX997159">
    <property type="protein sequence ID" value="AGE50645.1"/>
    <property type="molecule type" value="Genomic_DNA"/>
</dbReference>
<accession>M1HWA9</accession>
<evidence type="ECO:0000313" key="2">
    <source>
        <dbReference type="Proteomes" id="UP000243236"/>
    </source>
</evidence>
<proteinExistence type="predicted"/>